<protein>
    <submittedName>
        <fullName evidence="1">Uncharacterized protein</fullName>
    </submittedName>
</protein>
<gene>
    <name evidence="1" type="ORF">EBH_0061090</name>
</gene>
<dbReference type="EMBL" id="HG713464">
    <property type="protein sequence ID" value="CDJ53997.1"/>
    <property type="molecule type" value="Genomic_DNA"/>
</dbReference>
<proteinExistence type="predicted"/>
<reference evidence="1" key="2">
    <citation type="submission" date="2013-10" db="EMBL/GenBank/DDBJ databases">
        <authorList>
            <person name="Aslett M."/>
        </authorList>
    </citation>
    <scope>NUCLEOTIDE SEQUENCE [LARGE SCALE GENOMIC DNA]</scope>
    <source>
        <strain evidence="1">Houghton</strain>
    </source>
</reference>
<sequence length="233" mass="25317">MQLHLFALLTSQTAMEFLSVGFFSVGHIELQGQTLYAVLSRIASMYADLSYDISTGEEFSEELIKLFKNVSQTLKIQNQVEDRLAVAQRVKEVYGFRRAARGDVASPAAAAAAAAAAGAAAGTAAAAAADGWERVWGVDTDADLALKWLQHQTKPSAQNPAVLRAEFVAIFPDAGPVVQQKFEVEVPPSPREPPGFFRRVWYYIVGEPPPPPPKKIPDPLEVSIHPINAAEYL</sequence>
<reference evidence="1" key="1">
    <citation type="submission" date="2013-10" db="EMBL/GenBank/DDBJ databases">
        <title>Genomic analysis of the causative agents of coccidiosis in chickens.</title>
        <authorList>
            <person name="Reid A.J."/>
            <person name="Blake D."/>
            <person name="Billington K."/>
            <person name="Browne H."/>
            <person name="Dunn M."/>
            <person name="Hung S."/>
            <person name="Kawahara F."/>
            <person name="Miranda-Saavedra D."/>
            <person name="Mourier T."/>
            <person name="Nagra H."/>
            <person name="Otto T.D."/>
            <person name="Rawlings N."/>
            <person name="Sanchez A."/>
            <person name="Sanders M."/>
            <person name="Subramaniam C."/>
            <person name="Tay Y."/>
            <person name="Dear P."/>
            <person name="Doerig C."/>
            <person name="Gruber A."/>
            <person name="Parkinson J."/>
            <person name="Shirley M."/>
            <person name="Wan K.L."/>
            <person name="Berriman M."/>
            <person name="Tomley F."/>
            <person name="Pain A."/>
        </authorList>
    </citation>
    <scope>NUCLEOTIDE SEQUENCE [LARGE SCALE GENOMIC DNA]</scope>
    <source>
        <strain evidence="1">Houghton</strain>
    </source>
</reference>
<dbReference type="AlphaFoldDB" id="U6LUI9"/>
<dbReference type="OrthoDB" id="347551at2759"/>
<dbReference type="VEuPathDB" id="ToxoDB:EBH_0061090"/>
<name>U6LUI9_9EIME</name>
<evidence type="ECO:0000313" key="2">
    <source>
        <dbReference type="Proteomes" id="UP000030750"/>
    </source>
</evidence>
<keyword evidence="2" id="KW-1185">Reference proteome</keyword>
<accession>U6LUI9</accession>
<evidence type="ECO:0000313" key="1">
    <source>
        <dbReference type="EMBL" id="CDJ53997.1"/>
    </source>
</evidence>
<organism evidence="1 2">
    <name type="scientific">Eimeria brunetti</name>
    <dbReference type="NCBI Taxonomy" id="51314"/>
    <lineage>
        <taxon>Eukaryota</taxon>
        <taxon>Sar</taxon>
        <taxon>Alveolata</taxon>
        <taxon>Apicomplexa</taxon>
        <taxon>Conoidasida</taxon>
        <taxon>Coccidia</taxon>
        <taxon>Eucoccidiorida</taxon>
        <taxon>Eimeriorina</taxon>
        <taxon>Eimeriidae</taxon>
        <taxon>Eimeria</taxon>
    </lineage>
</organism>
<dbReference type="Proteomes" id="UP000030750">
    <property type="component" value="Unassembled WGS sequence"/>
</dbReference>